<dbReference type="Proteomes" id="UP001632037">
    <property type="component" value="Unassembled WGS sequence"/>
</dbReference>
<evidence type="ECO:0000313" key="2">
    <source>
        <dbReference type="Proteomes" id="UP001632037"/>
    </source>
</evidence>
<name>A0ABD3F8Y0_9STRA</name>
<gene>
    <name evidence="1" type="ORF">V7S43_013208</name>
</gene>
<dbReference type="AlphaFoldDB" id="A0ABD3F8Y0"/>
<comment type="caution">
    <text evidence="1">The sequence shown here is derived from an EMBL/GenBank/DDBJ whole genome shotgun (WGS) entry which is preliminary data.</text>
</comment>
<reference evidence="1 2" key="1">
    <citation type="submission" date="2024-09" db="EMBL/GenBank/DDBJ databases">
        <title>Genome sequencing and assembly of Phytophthora oleae, isolate VK10A, causative agent of rot of olive drupes.</title>
        <authorList>
            <person name="Conti Taguali S."/>
            <person name="Riolo M."/>
            <person name="La Spada F."/>
            <person name="Cacciola S.O."/>
            <person name="Dionisio G."/>
        </authorList>
    </citation>
    <scope>NUCLEOTIDE SEQUENCE [LARGE SCALE GENOMIC DNA]</scope>
    <source>
        <strain evidence="1 2">VK10A</strain>
    </source>
</reference>
<keyword evidence="2" id="KW-1185">Reference proteome</keyword>
<evidence type="ECO:0000313" key="1">
    <source>
        <dbReference type="EMBL" id="KAL3661915.1"/>
    </source>
</evidence>
<organism evidence="1 2">
    <name type="scientific">Phytophthora oleae</name>
    <dbReference type="NCBI Taxonomy" id="2107226"/>
    <lineage>
        <taxon>Eukaryota</taxon>
        <taxon>Sar</taxon>
        <taxon>Stramenopiles</taxon>
        <taxon>Oomycota</taxon>
        <taxon>Peronosporomycetes</taxon>
        <taxon>Peronosporales</taxon>
        <taxon>Peronosporaceae</taxon>
        <taxon>Phytophthora</taxon>
    </lineage>
</organism>
<sequence>MADLDPVQVLAIYAMIKARHREKAALEDLRVKINAERRRQEWARSIRTRNYITVECV</sequence>
<protein>
    <submittedName>
        <fullName evidence="1">Uncharacterized protein</fullName>
    </submittedName>
</protein>
<accession>A0ABD3F8Y0</accession>
<proteinExistence type="predicted"/>
<dbReference type="EMBL" id="JBIMZQ010000034">
    <property type="protein sequence ID" value="KAL3661915.1"/>
    <property type="molecule type" value="Genomic_DNA"/>
</dbReference>